<proteinExistence type="predicted"/>
<accession>A0A6H0S543</accession>
<evidence type="ECO:0000313" key="1">
    <source>
        <dbReference type="EMBL" id="QIV82270.1"/>
    </source>
</evidence>
<evidence type="ECO:0008006" key="3">
    <source>
        <dbReference type="Google" id="ProtNLM"/>
    </source>
</evidence>
<reference evidence="1 2" key="1">
    <citation type="submission" date="2019-04" db="EMBL/GenBank/DDBJ databases">
        <title>Draft, Whole-Genome Sequence of the Anthracene-degrading Mycobacterium frederiksbergense LB501T, Isolated from a Polycyclic Aromatic Hydrocarbon (PAH)-Contaminated Soil.</title>
        <authorList>
            <person name="Augelletti F."/>
        </authorList>
    </citation>
    <scope>NUCLEOTIDE SEQUENCE [LARGE SCALE GENOMIC DNA]</scope>
    <source>
        <strain evidence="1 2">LB 501T</strain>
    </source>
</reference>
<name>A0A6H0S543_9MYCO</name>
<evidence type="ECO:0000313" key="2">
    <source>
        <dbReference type="Proteomes" id="UP000501849"/>
    </source>
</evidence>
<dbReference type="KEGG" id="mfre:EXE63_16310"/>
<dbReference type="Proteomes" id="UP000501849">
    <property type="component" value="Chromosome"/>
</dbReference>
<keyword evidence="2" id="KW-1185">Reference proteome</keyword>
<organism evidence="1 2">
    <name type="scientific">Mycolicibacterium frederiksbergense</name>
    <dbReference type="NCBI Taxonomy" id="117567"/>
    <lineage>
        <taxon>Bacteria</taxon>
        <taxon>Bacillati</taxon>
        <taxon>Actinomycetota</taxon>
        <taxon>Actinomycetes</taxon>
        <taxon>Mycobacteriales</taxon>
        <taxon>Mycobacteriaceae</taxon>
        <taxon>Mycolicibacterium</taxon>
    </lineage>
</organism>
<dbReference type="EMBL" id="CP038799">
    <property type="protein sequence ID" value="QIV82270.1"/>
    <property type="molecule type" value="Genomic_DNA"/>
</dbReference>
<dbReference type="AlphaFoldDB" id="A0A6H0S543"/>
<sequence length="184" mass="19956">MKFAGLRLRQRDGISCGPSVAVLAAALLEPDYGRPLGGAGAASWFAAEQARVHHAVNRVWPRRLGMTPRGLAGAIGEHSPVRYRWRLCLGLLRRTDPLDDVVAAVHDGFPVAMLVGRFIPRHWVLITGISAGDDQLHCYEPSSGRTRVVGVAAVRRAELTGLGFPRPFAFVLPVPGRPRPRCAT</sequence>
<dbReference type="RefSeq" id="WP_168142791.1">
    <property type="nucleotide sequence ID" value="NZ_CP038799.1"/>
</dbReference>
<gene>
    <name evidence="1" type="ORF">EXE63_16310</name>
</gene>
<protein>
    <recommendedName>
        <fullName evidence="3">Peptidase C39-like domain-containing protein</fullName>
    </recommendedName>
</protein>